<keyword evidence="8" id="KW-1185">Reference proteome</keyword>
<dbReference type="InterPro" id="IPR004864">
    <property type="entry name" value="LEA_2"/>
</dbReference>
<dbReference type="Proteomes" id="UP001374584">
    <property type="component" value="Unassembled WGS sequence"/>
</dbReference>
<comment type="caution">
    <text evidence="7">The sequence shown here is derived from an EMBL/GenBank/DDBJ whole genome shotgun (WGS) entry which is preliminary data.</text>
</comment>
<dbReference type="AlphaFoldDB" id="A0AAN9LGQ7"/>
<keyword evidence="4 5" id="KW-0472">Membrane</keyword>
<protein>
    <recommendedName>
        <fullName evidence="6">Late embryogenesis abundant protein LEA-2 subgroup domain-containing protein</fullName>
    </recommendedName>
</protein>
<evidence type="ECO:0000256" key="2">
    <source>
        <dbReference type="ARBA" id="ARBA00022692"/>
    </source>
</evidence>
<reference evidence="7 8" key="1">
    <citation type="submission" date="2024-01" db="EMBL/GenBank/DDBJ databases">
        <title>The genomes of 5 underutilized Papilionoideae crops provide insights into root nodulation and disease resistanc.</title>
        <authorList>
            <person name="Jiang F."/>
        </authorList>
    </citation>
    <scope>NUCLEOTIDE SEQUENCE [LARGE SCALE GENOMIC DNA]</scope>
    <source>
        <strain evidence="7">JINMINGXINNONG_FW02</strain>
        <tissue evidence="7">Leaves</tissue>
    </source>
</reference>
<dbReference type="PANTHER" id="PTHR31234">
    <property type="entry name" value="LATE EMBRYOGENESIS ABUNDANT (LEA) HYDROXYPROLINE-RICH GLYCOPROTEIN FAMILY"/>
    <property type="match status" value="1"/>
</dbReference>
<keyword evidence="3 5" id="KW-1133">Transmembrane helix</keyword>
<evidence type="ECO:0000256" key="1">
    <source>
        <dbReference type="ARBA" id="ARBA00004167"/>
    </source>
</evidence>
<dbReference type="Gene3D" id="2.60.40.1820">
    <property type="match status" value="1"/>
</dbReference>
<dbReference type="Pfam" id="PF03168">
    <property type="entry name" value="LEA_2"/>
    <property type="match status" value="1"/>
</dbReference>
<proteinExistence type="predicted"/>
<keyword evidence="2 5" id="KW-0812">Transmembrane</keyword>
<organism evidence="7 8">
    <name type="scientific">Phaseolus coccineus</name>
    <name type="common">Scarlet runner bean</name>
    <name type="synonym">Phaseolus multiflorus</name>
    <dbReference type="NCBI Taxonomy" id="3886"/>
    <lineage>
        <taxon>Eukaryota</taxon>
        <taxon>Viridiplantae</taxon>
        <taxon>Streptophyta</taxon>
        <taxon>Embryophyta</taxon>
        <taxon>Tracheophyta</taxon>
        <taxon>Spermatophyta</taxon>
        <taxon>Magnoliopsida</taxon>
        <taxon>eudicotyledons</taxon>
        <taxon>Gunneridae</taxon>
        <taxon>Pentapetalae</taxon>
        <taxon>rosids</taxon>
        <taxon>fabids</taxon>
        <taxon>Fabales</taxon>
        <taxon>Fabaceae</taxon>
        <taxon>Papilionoideae</taxon>
        <taxon>50 kb inversion clade</taxon>
        <taxon>NPAAA clade</taxon>
        <taxon>indigoferoid/millettioid clade</taxon>
        <taxon>Phaseoleae</taxon>
        <taxon>Phaseolus</taxon>
    </lineage>
</organism>
<evidence type="ECO:0000256" key="5">
    <source>
        <dbReference type="SAM" id="Phobius"/>
    </source>
</evidence>
<comment type="subcellular location">
    <subcellularLocation>
        <location evidence="1">Membrane</location>
        <topology evidence="1">Single-pass membrane protein</topology>
    </subcellularLocation>
</comment>
<evidence type="ECO:0000313" key="7">
    <source>
        <dbReference type="EMBL" id="KAK7335566.1"/>
    </source>
</evidence>
<dbReference type="EMBL" id="JAYMYR010000010">
    <property type="protein sequence ID" value="KAK7335566.1"/>
    <property type="molecule type" value="Genomic_DNA"/>
</dbReference>
<evidence type="ECO:0000259" key="6">
    <source>
        <dbReference type="Pfam" id="PF03168"/>
    </source>
</evidence>
<gene>
    <name evidence="7" type="ORF">VNO80_27478</name>
</gene>
<evidence type="ECO:0000256" key="3">
    <source>
        <dbReference type="ARBA" id="ARBA00022989"/>
    </source>
</evidence>
<evidence type="ECO:0000256" key="4">
    <source>
        <dbReference type="ARBA" id="ARBA00023136"/>
    </source>
</evidence>
<dbReference type="InterPro" id="IPR044839">
    <property type="entry name" value="NDR1-like"/>
</dbReference>
<sequence>MANKGLKICLAMALVLMIIVIILTVALFLTVFKPKEPNIMVQPVGLEHFDLSLLTNLTSNVSLGMVITVENPNYGSFEYPKATGYVNFHDTIVGEVPIEGESVPARDQITVNTSANFMLQKLVANSKFWSDILSGSLNFTSTAALPGKVHMFKIFKLKATVYCTCDFSINIASRNVDSNCISKIKL</sequence>
<dbReference type="PANTHER" id="PTHR31234:SF65">
    <property type="entry name" value="LATE EMBRYOGENESIS ABUNDANT PROTEIN, LEA_2 SUBGROUP"/>
    <property type="match status" value="1"/>
</dbReference>
<evidence type="ECO:0000313" key="8">
    <source>
        <dbReference type="Proteomes" id="UP001374584"/>
    </source>
</evidence>
<dbReference type="GO" id="GO:0016020">
    <property type="term" value="C:membrane"/>
    <property type="evidence" value="ECO:0007669"/>
    <property type="project" value="UniProtKB-SubCell"/>
</dbReference>
<accession>A0AAN9LGQ7</accession>
<feature type="transmembrane region" description="Helical" evidence="5">
    <location>
        <begin position="12"/>
        <end position="32"/>
    </location>
</feature>
<dbReference type="GO" id="GO:0098542">
    <property type="term" value="P:defense response to other organism"/>
    <property type="evidence" value="ECO:0007669"/>
    <property type="project" value="InterPro"/>
</dbReference>
<name>A0AAN9LGQ7_PHACN</name>
<feature type="domain" description="Late embryogenesis abundant protein LEA-2 subgroup" evidence="6">
    <location>
        <begin position="67"/>
        <end position="161"/>
    </location>
</feature>